<dbReference type="RefSeq" id="WP_044381338.1">
    <property type="nucleotide sequence ID" value="NZ_CP010849.1"/>
</dbReference>
<gene>
    <name evidence="2" type="ORF">TU94_10445</name>
</gene>
<dbReference type="HOGENOM" id="CLU_2636584_0_0_11"/>
<organism evidence="2 3">
    <name type="scientific">Streptomyces cyaneogriseus subsp. noncyanogenus</name>
    <dbReference type="NCBI Taxonomy" id="477245"/>
    <lineage>
        <taxon>Bacteria</taxon>
        <taxon>Bacillati</taxon>
        <taxon>Actinomycetota</taxon>
        <taxon>Actinomycetes</taxon>
        <taxon>Kitasatosporales</taxon>
        <taxon>Streptomycetaceae</taxon>
        <taxon>Streptomyces</taxon>
    </lineage>
</organism>
<protein>
    <submittedName>
        <fullName evidence="2">Uncharacterized protein</fullName>
    </submittedName>
</protein>
<sequence length="82" mass="9024">MTSRARLAFLSLCAVPLAALHSGTAQAHEEEEQYAEYYVNNTQILSCLNIQVLNVPIASVSQTSIDCSKNYKKQEATTVTDM</sequence>
<dbReference type="Proteomes" id="UP000032234">
    <property type="component" value="Chromosome"/>
</dbReference>
<dbReference type="EMBL" id="CP010849">
    <property type="protein sequence ID" value="AJP01870.1"/>
    <property type="molecule type" value="Genomic_DNA"/>
</dbReference>
<feature type="signal peptide" evidence="1">
    <location>
        <begin position="1"/>
        <end position="27"/>
    </location>
</feature>
<reference evidence="2 3" key="1">
    <citation type="submission" date="2015-02" db="EMBL/GenBank/DDBJ databases">
        <title>Genome sequence of thermotolerant Streptomyces cyaneogriseus subsp. Noncyanogenus NMWT1, the producer of nematocidal antibiotics nemadectin.</title>
        <authorList>
            <person name="Wang H."/>
            <person name="Li C."/>
            <person name="Xiang W."/>
            <person name="Wang X."/>
        </authorList>
    </citation>
    <scope>NUCLEOTIDE SEQUENCE [LARGE SCALE GENOMIC DNA]</scope>
    <source>
        <strain evidence="2 3">NMWT 1</strain>
    </source>
</reference>
<evidence type="ECO:0000313" key="2">
    <source>
        <dbReference type="EMBL" id="AJP01870.1"/>
    </source>
</evidence>
<keyword evidence="3" id="KW-1185">Reference proteome</keyword>
<dbReference type="KEGG" id="scw:TU94_10445"/>
<dbReference type="AlphaFoldDB" id="A0A0C5FZW7"/>
<feature type="chain" id="PRO_5002177525" evidence="1">
    <location>
        <begin position="28"/>
        <end position="82"/>
    </location>
</feature>
<dbReference type="PATRIC" id="fig|477245.3.peg.2230"/>
<keyword evidence="1" id="KW-0732">Signal</keyword>
<name>A0A0C5FZW7_9ACTN</name>
<accession>A0A0C5FZW7</accession>
<evidence type="ECO:0000313" key="3">
    <source>
        <dbReference type="Proteomes" id="UP000032234"/>
    </source>
</evidence>
<dbReference type="OrthoDB" id="4338284at2"/>
<evidence type="ECO:0000256" key="1">
    <source>
        <dbReference type="SAM" id="SignalP"/>
    </source>
</evidence>
<proteinExistence type="predicted"/>